<evidence type="ECO:0000313" key="9">
    <source>
        <dbReference type="Proteomes" id="UP001499959"/>
    </source>
</evidence>
<dbReference type="PANTHER" id="PTHR30290:SF10">
    <property type="entry name" value="PERIPLASMIC OLIGOPEPTIDE-BINDING PROTEIN-RELATED"/>
    <property type="match status" value="1"/>
</dbReference>
<evidence type="ECO:0000256" key="6">
    <source>
        <dbReference type="SAM" id="SignalP"/>
    </source>
</evidence>
<organism evidence="8 9">
    <name type="scientific">Lysobacter hankyongensis</name>
    <dbReference type="NCBI Taxonomy" id="1176535"/>
    <lineage>
        <taxon>Bacteria</taxon>
        <taxon>Pseudomonadati</taxon>
        <taxon>Pseudomonadota</taxon>
        <taxon>Gammaproteobacteria</taxon>
        <taxon>Lysobacterales</taxon>
        <taxon>Lysobacteraceae</taxon>
        <taxon>Lysobacter</taxon>
    </lineage>
</organism>
<dbReference type="PIRSF" id="PIRSF002741">
    <property type="entry name" value="MppA"/>
    <property type="match status" value="1"/>
</dbReference>
<comment type="subcellular location">
    <subcellularLocation>
        <location evidence="1">Cell envelope</location>
    </subcellularLocation>
</comment>
<dbReference type="Gene3D" id="3.40.190.10">
    <property type="entry name" value="Periplasmic binding protein-like II"/>
    <property type="match status" value="1"/>
</dbReference>
<gene>
    <name evidence="8" type="ORF">GCM10023307_08010</name>
</gene>
<feature type="domain" description="Solute-binding protein family 5" evidence="7">
    <location>
        <begin position="78"/>
        <end position="455"/>
    </location>
</feature>
<protein>
    <submittedName>
        <fullName evidence="8">Peptide ABC transporter substrate-binding protein</fullName>
    </submittedName>
</protein>
<feature type="signal peptide" evidence="6">
    <location>
        <begin position="1"/>
        <end position="22"/>
    </location>
</feature>
<name>A0ABP9AU08_9GAMM</name>
<evidence type="ECO:0000256" key="3">
    <source>
        <dbReference type="ARBA" id="ARBA00022448"/>
    </source>
</evidence>
<dbReference type="Gene3D" id="3.90.76.10">
    <property type="entry name" value="Dipeptide-binding Protein, Domain 1"/>
    <property type="match status" value="1"/>
</dbReference>
<dbReference type="InterPro" id="IPR030678">
    <property type="entry name" value="Peptide/Ni-bd"/>
</dbReference>
<evidence type="ECO:0000256" key="5">
    <source>
        <dbReference type="SAM" id="MobiDB-lite"/>
    </source>
</evidence>
<feature type="compositionally biased region" description="Polar residues" evidence="5">
    <location>
        <begin position="28"/>
        <end position="38"/>
    </location>
</feature>
<dbReference type="Pfam" id="PF00496">
    <property type="entry name" value="SBP_bac_5"/>
    <property type="match status" value="1"/>
</dbReference>
<proteinExistence type="inferred from homology"/>
<comment type="caution">
    <text evidence="8">The sequence shown here is derived from an EMBL/GenBank/DDBJ whole genome shotgun (WGS) entry which is preliminary data.</text>
</comment>
<dbReference type="CDD" id="cd08504">
    <property type="entry name" value="PBP2_OppA"/>
    <property type="match status" value="1"/>
</dbReference>
<comment type="similarity">
    <text evidence="2">Belongs to the bacterial solute-binding protein 5 family.</text>
</comment>
<dbReference type="Gene3D" id="3.10.105.10">
    <property type="entry name" value="Dipeptide-binding Protein, Domain 3"/>
    <property type="match status" value="1"/>
</dbReference>
<evidence type="ECO:0000259" key="7">
    <source>
        <dbReference type="Pfam" id="PF00496"/>
    </source>
</evidence>
<reference evidence="9" key="1">
    <citation type="journal article" date="2019" name="Int. J. Syst. Evol. Microbiol.">
        <title>The Global Catalogue of Microorganisms (GCM) 10K type strain sequencing project: providing services to taxonomists for standard genome sequencing and annotation.</title>
        <authorList>
            <consortium name="The Broad Institute Genomics Platform"/>
            <consortium name="The Broad Institute Genome Sequencing Center for Infectious Disease"/>
            <person name="Wu L."/>
            <person name="Ma J."/>
        </authorList>
    </citation>
    <scope>NUCLEOTIDE SEQUENCE [LARGE SCALE GENOMIC DNA]</scope>
    <source>
        <strain evidence="9">JCM 18204</strain>
    </source>
</reference>
<keyword evidence="9" id="KW-1185">Reference proteome</keyword>
<dbReference type="PANTHER" id="PTHR30290">
    <property type="entry name" value="PERIPLASMIC BINDING COMPONENT OF ABC TRANSPORTER"/>
    <property type="match status" value="1"/>
</dbReference>
<keyword evidence="4 6" id="KW-0732">Signal</keyword>
<evidence type="ECO:0000313" key="8">
    <source>
        <dbReference type="EMBL" id="GAA4785704.1"/>
    </source>
</evidence>
<dbReference type="EMBL" id="BAABJE010000002">
    <property type="protein sequence ID" value="GAA4785704.1"/>
    <property type="molecule type" value="Genomic_DNA"/>
</dbReference>
<evidence type="ECO:0000256" key="2">
    <source>
        <dbReference type="ARBA" id="ARBA00005695"/>
    </source>
</evidence>
<sequence length="536" mass="59471">MIRIVAALLCLCSIGAAPVSVAQSRAAQGPARSTTQLERGNGPEPSTLDAHKCQEVACGNVLRDLYEGLVAEDAAGRLIPGMAERWTVSADGRLWTFHLRAGLRWSNGEPLDAPQIVASFRRAFAPQTAAPFAEQFDAVLNAAAVQAGEMPAMRLGIDAPDARTVRIRTTRAVGLPALLTLPIAFPVYLPAVERHGNQHTRPGRLVSNGAYRLAAWTPQANLTVEKNPRFHAAAEVRIARVRFHVTEDAAAELQRYAARDLHITETLPPQPLPALRERFGAQIRISPYIGAFWLGMNVVRPPLKDNPQLREALSLAVDRDRLTRYVTGFGETPAYGIVPPGLPGYAPAQLHWAGWDQARREARARALYRAAGYSETNPLTLELRYNTSTPHRRLTLAVAAMWRDTLGVRVRLRNEEWKVFVQNRRQRAITQVFRGGWIGDVADPRNFLAAFADDGALNWPGYDDARYRALFAKADAARSEPARNAWLRAAETRLLHGHALIPLYFYTSKHLVAPQVRGFEANPLDRHPSRWLALRE</sequence>
<keyword evidence="3" id="KW-0813">Transport</keyword>
<feature type="region of interest" description="Disordered" evidence="5">
    <location>
        <begin position="28"/>
        <end position="49"/>
    </location>
</feature>
<dbReference type="SUPFAM" id="SSF53850">
    <property type="entry name" value="Periplasmic binding protein-like II"/>
    <property type="match status" value="1"/>
</dbReference>
<evidence type="ECO:0000256" key="4">
    <source>
        <dbReference type="ARBA" id="ARBA00022729"/>
    </source>
</evidence>
<dbReference type="InterPro" id="IPR000914">
    <property type="entry name" value="SBP_5_dom"/>
</dbReference>
<evidence type="ECO:0000256" key="1">
    <source>
        <dbReference type="ARBA" id="ARBA00004196"/>
    </source>
</evidence>
<feature type="chain" id="PRO_5045314640" evidence="6">
    <location>
        <begin position="23"/>
        <end position="536"/>
    </location>
</feature>
<dbReference type="InterPro" id="IPR039424">
    <property type="entry name" value="SBP_5"/>
</dbReference>
<dbReference type="Proteomes" id="UP001499959">
    <property type="component" value="Unassembled WGS sequence"/>
</dbReference>
<accession>A0ABP9AU08</accession>
<dbReference type="RefSeq" id="WP_345302010.1">
    <property type="nucleotide sequence ID" value="NZ_BAABJE010000002.1"/>
</dbReference>